<keyword evidence="9" id="KW-1185">Reference proteome</keyword>
<evidence type="ECO:0000313" key="8">
    <source>
        <dbReference type="EMBL" id="OZM57802.1"/>
    </source>
</evidence>
<keyword evidence="3 7" id="KW-1133">Transmembrane helix</keyword>
<reference evidence="9" key="1">
    <citation type="submission" date="2017-08" db="EMBL/GenBank/DDBJ databases">
        <authorList>
            <person name="Huang Z."/>
        </authorList>
    </citation>
    <scope>NUCLEOTIDE SEQUENCE [LARGE SCALE GENOMIC DNA]</scope>
    <source>
        <strain evidence="9">SA5d-4</strain>
    </source>
</reference>
<dbReference type="CDD" id="cd08010">
    <property type="entry name" value="MltG_like"/>
    <property type="match status" value="1"/>
</dbReference>
<organism evidence="8 9">
    <name type="scientific">Lottiidibacillus patelloidae</name>
    <dbReference type="NCBI Taxonomy" id="2670334"/>
    <lineage>
        <taxon>Bacteria</taxon>
        <taxon>Bacillati</taxon>
        <taxon>Bacillota</taxon>
        <taxon>Bacilli</taxon>
        <taxon>Bacillales</taxon>
        <taxon>Bacillaceae</taxon>
        <taxon>Lottiidibacillus</taxon>
    </lineage>
</organism>
<keyword evidence="5 7" id="KW-0456">Lyase</keyword>
<dbReference type="GO" id="GO:0005886">
    <property type="term" value="C:plasma membrane"/>
    <property type="evidence" value="ECO:0007669"/>
    <property type="project" value="UniProtKB-SubCell"/>
</dbReference>
<gene>
    <name evidence="7" type="primary">mltG</name>
    <name evidence="8" type="ORF">CIB95_05415</name>
</gene>
<dbReference type="HAMAP" id="MF_02065">
    <property type="entry name" value="MltG"/>
    <property type="match status" value="1"/>
</dbReference>
<dbReference type="PANTHER" id="PTHR30518">
    <property type="entry name" value="ENDOLYTIC MUREIN TRANSGLYCOSYLASE"/>
    <property type="match status" value="1"/>
</dbReference>
<comment type="function">
    <text evidence="7">Functions as a peptidoglycan terminase that cleaves nascent peptidoglycan strands endolytically to terminate their elongation.</text>
</comment>
<keyword evidence="4 7" id="KW-0472">Membrane</keyword>
<name>A0A263BW70_9BACI</name>
<comment type="catalytic activity">
    <reaction evidence="7">
        <text>a peptidoglycan chain = a peptidoglycan chain with N-acetyl-1,6-anhydromuramyl-[peptide] at the reducing end + a peptidoglycan chain with N-acetylglucosamine at the non-reducing end.</text>
        <dbReference type="EC" id="4.2.2.29"/>
    </reaction>
</comment>
<evidence type="ECO:0000256" key="4">
    <source>
        <dbReference type="ARBA" id="ARBA00023136"/>
    </source>
</evidence>
<reference evidence="8 9" key="2">
    <citation type="submission" date="2017-09" db="EMBL/GenBank/DDBJ databases">
        <title>Bacillus patelloidae sp. nov., isolated from the intestinal tract of a marine limpet.</title>
        <authorList>
            <person name="Liu R."/>
            <person name="Dong C."/>
            <person name="Shao Z."/>
        </authorList>
    </citation>
    <scope>NUCLEOTIDE SEQUENCE [LARGE SCALE GENOMIC DNA]</scope>
    <source>
        <strain evidence="8 9">SA5d-4</strain>
    </source>
</reference>
<evidence type="ECO:0000256" key="3">
    <source>
        <dbReference type="ARBA" id="ARBA00022989"/>
    </source>
</evidence>
<evidence type="ECO:0000256" key="6">
    <source>
        <dbReference type="ARBA" id="ARBA00023316"/>
    </source>
</evidence>
<evidence type="ECO:0000256" key="7">
    <source>
        <dbReference type="HAMAP-Rule" id="MF_02065"/>
    </source>
</evidence>
<dbReference type="AlphaFoldDB" id="A0A263BW70"/>
<dbReference type="GO" id="GO:0071555">
    <property type="term" value="P:cell wall organization"/>
    <property type="evidence" value="ECO:0007669"/>
    <property type="project" value="UniProtKB-KW"/>
</dbReference>
<feature type="transmembrane region" description="Helical" evidence="7">
    <location>
        <begin position="44"/>
        <end position="67"/>
    </location>
</feature>
<evidence type="ECO:0000256" key="2">
    <source>
        <dbReference type="ARBA" id="ARBA00022692"/>
    </source>
</evidence>
<keyword evidence="6 7" id="KW-0961">Cell wall biogenesis/degradation</keyword>
<dbReference type="InterPro" id="IPR003770">
    <property type="entry name" value="MLTG-like"/>
</dbReference>
<comment type="caution">
    <text evidence="8">The sequence shown here is derived from an EMBL/GenBank/DDBJ whole genome shotgun (WGS) entry which is preliminary data.</text>
</comment>
<comment type="similarity">
    <text evidence="7">Belongs to the transglycosylase MltG family.</text>
</comment>
<keyword evidence="1 7" id="KW-1003">Cell membrane</keyword>
<proteinExistence type="inferred from homology"/>
<evidence type="ECO:0000313" key="9">
    <source>
        <dbReference type="Proteomes" id="UP000217083"/>
    </source>
</evidence>
<dbReference type="Gene3D" id="3.30.1490.480">
    <property type="entry name" value="Endolytic murein transglycosylase"/>
    <property type="match status" value="1"/>
</dbReference>
<dbReference type="Proteomes" id="UP000217083">
    <property type="component" value="Unassembled WGS sequence"/>
</dbReference>
<dbReference type="Pfam" id="PF02618">
    <property type="entry name" value="YceG"/>
    <property type="match status" value="1"/>
</dbReference>
<protein>
    <recommendedName>
        <fullName evidence="7">Endolytic murein transglycosylase</fullName>
        <ecNumber evidence="7">4.2.2.29</ecNumber>
    </recommendedName>
    <alternativeName>
        <fullName evidence="7">Peptidoglycan lytic transglycosylase</fullName>
    </alternativeName>
    <alternativeName>
        <fullName evidence="7">Peptidoglycan polymerization terminase</fullName>
    </alternativeName>
</protein>
<dbReference type="GO" id="GO:0009252">
    <property type="term" value="P:peptidoglycan biosynthetic process"/>
    <property type="evidence" value="ECO:0007669"/>
    <property type="project" value="UniProtKB-UniRule"/>
</dbReference>
<evidence type="ECO:0000256" key="1">
    <source>
        <dbReference type="ARBA" id="ARBA00022475"/>
    </source>
</evidence>
<dbReference type="EMBL" id="NPIA01000002">
    <property type="protein sequence ID" value="OZM57802.1"/>
    <property type="molecule type" value="Genomic_DNA"/>
</dbReference>
<dbReference type="GO" id="GO:0008932">
    <property type="term" value="F:lytic endotransglycosylase activity"/>
    <property type="evidence" value="ECO:0007669"/>
    <property type="project" value="UniProtKB-UniRule"/>
</dbReference>
<dbReference type="NCBIfam" id="TIGR00247">
    <property type="entry name" value="endolytic transglycosylase MltG"/>
    <property type="match status" value="1"/>
</dbReference>
<sequence length="397" mass="45378">MYISLSYSIIEKLKGENLMVTPNPNSEQQVIIERNHEAKIVRRVVMIFLLIFTFTSVGVVYGAYSYIKGSLEPLNPESESTIAVSIPIGSSSTAIARILEENELIKDARIFKFYVKFKNESGFQAGEYALSQSMNLQEIIDILKTGKVIREVKFRLTIPEGLSIPKFAKDVASKTDYTEEEILEKLHDAEYLLSLIEKYEVLDDGILHPNIISPLEGYLHPLTYDFYVENPTIEDIIEKMLVKTDQIYAMYKPTLEEKGLSFHDVLTLASIIERESRLEDDRYKVSSVFHNRIKIGMALQSDVTIMYVDDSIGTIPTFEDTLIDSPYNTYKYPGIPVGPIANPSITAIDAAINPFDMEDLFFYARPNGEVLYSETYAEHLKVKETYEHEWHELDNEE</sequence>
<evidence type="ECO:0000256" key="5">
    <source>
        <dbReference type="ARBA" id="ARBA00023239"/>
    </source>
</evidence>
<comment type="subcellular location">
    <subcellularLocation>
        <location evidence="7">Cell membrane</location>
        <topology evidence="7">Single-pass membrane protein</topology>
    </subcellularLocation>
</comment>
<dbReference type="EC" id="4.2.2.29" evidence="7"/>
<accession>A0A263BW70</accession>
<feature type="site" description="Important for catalytic activity" evidence="7">
    <location>
        <position position="275"/>
    </location>
</feature>
<keyword evidence="2 7" id="KW-0812">Transmembrane</keyword>
<dbReference type="PANTHER" id="PTHR30518:SF2">
    <property type="entry name" value="ENDOLYTIC MUREIN TRANSGLYCOSYLASE"/>
    <property type="match status" value="1"/>
</dbReference>